<dbReference type="CDD" id="cd08048">
    <property type="entry name" value="HFD_TAF11"/>
    <property type="match status" value="1"/>
</dbReference>
<dbReference type="GO" id="GO:0046982">
    <property type="term" value="F:protein heterodimerization activity"/>
    <property type="evidence" value="ECO:0007669"/>
    <property type="project" value="InterPro"/>
</dbReference>
<evidence type="ECO:0000313" key="9">
    <source>
        <dbReference type="EMBL" id="KAJ2785071.1"/>
    </source>
</evidence>
<keyword evidence="3" id="KW-0805">Transcription regulation</keyword>
<dbReference type="Pfam" id="PF04719">
    <property type="entry name" value="TAFII28"/>
    <property type="match status" value="1"/>
</dbReference>
<dbReference type="GO" id="GO:0051123">
    <property type="term" value="P:RNA polymerase II preinitiation complex assembly"/>
    <property type="evidence" value="ECO:0007669"/>
    <property type="project" value="InterPro"/>
</dbReference>
<feature type="domain" description="TAFII28-like protein" evidence="8">
    <location>
        <begin position="181"/>
        <end position="265"/>
    </location>
</feature>
<feature type="compositionally biased region" description="Polar residues" evidence="7">
    <location>
        <begin position="68"/>
        <end position="83"/>
    </location>
</feature>
<dbReference type="SUPFAM" id="SSF47113">
    <property type="entry name" value="Histone-fold"/>
    <property type="match status" value="1"/>
</dbReference>
<evidence type="ECO:0000256" key="1">
    <source>
        <dbReference type="ARBA" id="ARBA00004123"/>
    </source>
</evidence>
<dbReference type="InterPro" id="IPR045127">
    <property type="entry name" value="TAF11-like"/>
</dbReference>
<dbReference type="InterPro" id="IPR006809">
    <property type="entry name" value="TAFII28_dom"/>
</dbReference>
<name>A0A9W8HFV4_9FUNG</name>
<evidence type="ECO:0000256" key="3">
    <source>
        <dbReference type="ARBA" id="ARBA00023015"/>
    </source>
</evidence>
<organism evidence="9 10">
    <name type="scientific">Coemansia interrupta</name>
    <dbReference type="NCBI Taxonomy" id="1126814"/>
    <lineage>
        <taxon>Eukaryota</taxon>
        <taxon>Fungi</taxon>
        <taxon>Fungi incertae sedis</taxon>
        <taxon>Zoopagomycota</taxon>
        <taxon>Kickxellomycotina</taxon>
        <taxon>Kickxellomycetes</taxon>
        <taxon>Kickxellales</taxon>
        <taxon>Kickxellaceae</taxon>
        <taxon>Coemansia</taxon>
    </lineage>
</organism>
<evidence type="ECO:0000256" key="2">
    <source>
        <dbReference type="ARBA" id="ARBA00009788"/>
    </source>
</evidence>
<keyword evidence="10" id="KW-1185">Reference proteome</keyword>
<dbReference type="AlphaFoldDB" id="A0A9W8HFV4"/>
<evidence type="ECO:0000256" key="7">
    <source>
        <dbReference type="SAM" id="MobiDB-lite"/>
    </source>
</evidence>
<keyword evidence="5" id="KW-0539">Nucleus</keyword>
<dbReference type="PANTHER" id="PTHR13218">
    <property type="entry name" value="TRANSCRIPTION INITIATION FACTOR TFIID SUBUNIT 11-RELATED"/>
    <property type="match status" value="1"/>
</dbReference>
<dbReference type="PANTHER" id="PTHR13218:SF8">
    <property type="entry name" value="TRANSCRIPTION INITIATION FACTOR TFIID SUBUNIT 11"/>
    <property type="match status" value="1"/>
</dbReference>
<dbReference type="GO" id="GO:0005669">
    <property type="term" value="C:transcription factor TFIID complex"/>
    <property type="evidence" value="ECO:0007669"/>
    <property type="project" value="InterPro"/>
</dbReference>
<sequence length="284" mass="30053">MSSDPSRAASGTSTPTASHSNTSQAAGKKKPRLAPLMPTGALRQKKRRGGGAPALASARKLAGKIRSGTATPTRQRSATQGMSISIDALATPGSTTVSAEAAPSDKRDRRGSNAGSVAKAVDSIAGSRGRSGSTARDGEHADDDDDEDAGDGDGNVPSGPLGIENDSITLIQQSNDEVRELLDQMTDEQQQRYDVYRRTALNKGAIKKLCGHVLNQQISSTLSFVIAGFSKVFVGEIVELAVQIKSERGDSDGPLRPEHLREAYRLYKKDHQSSSATGFTKRMF</sequence>
<dbReference type="EMBL" id="JANBUM010000097">
    <property type="protein sequence ID" value="KAJ2785071.1"/>
    <property type="molecule type" value="Genomic_DNA"/>
</dbReference>
<reference evidence="9" key="1">
    <citation type="submission" date="2022-07" db="EMBL/GenBank/DDBJ databases">
        <title>Phylogenomic reconstructions and comparative analyses of Kickxellomycotina fungi.</title>
        <authorList>
            <person name="Reynolds N.K."/>
            <person name="Stajich J.E."/>
            <person name="Barry K."/>
            <person name="Grigoriev I.V."/>
            <person name="Crous P."/>
            <person name="Smith M.E."/>
        </authorList>
    </citation>
    <scope>NUCLEOTIDE SEQUENCE</scope>
    <source>
        <strain evidence="9">BCRC 34489</strain>
    </source>
</reference>
<comment type="subcellular location">
    <subcellularLocation>
        <location evidence="1">Nucleus</location>
    </subcellularLocation>
</comment>
<evidence type="ECO:0000313" key="10">
    <source>
        <dbReference type="Proteomes" id="UP001140172"/>
    </source>
</evidence>
<comment type="caution">
    <text evidence="9">The sequence shown here is derived from an EMBL/GenBank/DDBJ whole genome shotgun (WGS) entry which is preliminary data.</text>
</comment>
<protein>
    <recommendedName>
        <fullName evidence="6">Transcription initiation factor TFIID subunit 11</fullName>
    </recommendedName>
</protein>
<dbReference type="FunFam" id="1.10.20.10:FF:000061">
    <property type="entry name" value="TFIID subunit"/>
    <property type="match status" value="1"/>
</dbReference>
<comment type="similarity">
    <text evidence="2">Belongs to the TAF11 family.</text>
</comment>
<evidence type="ECO:0000256" key="4">
    <source>
        <dbReference type="ARBA" id="ARBA00023163"/>
    </source>
</evidence>
<accession>A0A9W8HFV4</accession>
<keyword evidence="4" id="KW-0804">Transcription</keyword>
<feature type="compositionally biased region" description="Polar residues" evidence="7">
    <location>
        <begin position="1"/>
        <end position="25"/>
    </location>
</feature>
<feature type="compositionally biased region" description="Acidic residues" evidence="7">
    <location>
        <begin position="140"/>
        <end position="151"/>
    </location>
</feature>
<dbReference type="InterPro" id="IPR009072">
    <property type="entry name" value="Histone-fold"/>
</dbReference>
<feature type="region of interest" description="Disordered" evidence="7">
    <location>
        <begin position="1"/>
        <end position="166"/>
    </location>
</feature>
<dbReference type="Proteomes" id="UP001140172">
    <property type="component" value="Unassembled WGS sequence"/>
</dbReference>
<proteinExistence type="inferred from homology"/>
<gene>
    <name evidence="9" type="primary">TAF11</name>
    <name evidence="9" type="ORF">GGI15_002046</name>
</gene>
<dbReference type="GO" id="GO:0016251">
    <property type="term" value="F:RNA polymerase II general transcription initiation factor activity"/>
    <property type="evidence" value="ECO:0007669"/>
    <property type="project" value="TreeGrafter"/>
</dbReference>
<evidence type="ECO:0000259" key="8">
    <source>
        <dbReference type="Pfam" id="PF04719"/>
    </source>
</evidence>
<dbReference type="Gene3D" id="1.10.20.10">
    <property type="entry name" value="Histone, subunit A"/>
    <property type="match status" value="1"/>
</dbReference>
<dbReference type="OrthoDB" id="28335at2759"/>
<evidence type="ECO:0000256" key="6">
    <source>
        <dbReference type="ARBA" id="ARBA00072882"/>
    </source>
</evidence>
<evidence type="ECO:0000256" key="5">
    <source>
        <dbReference type="ARBA" id="ARBA00023242"/>
    </source>
</evidence>